<evidence type="ECO:0000256" key="6">
    <source>
        <dbReference type="ARBA" id="ARBA00022741"/>
    </source>
</evidence>
<feature type="domain" description="Dynein heavy chain ATP-binding dynein motor region" evidence="17">
    <location>
        <begin position="255"/>
        <end position="474"/>
    </location>
</feature>
<feature type="domain" description="Dynein heavy chain region D6 P-loop" evidence="15">
    <location>
        <begin position="720"/>
        <end position="829"/>
    </location>
</feature>
<dbReference type="InterPro" id="IPR026983">
    <property type="entry name" value="DHC"/>
</dbReference>
<evidence type="ECO:0000256" key="10">
    <source>
        <dbReference type="ARBA" id="ARBA00023069"/>
    </source>
</evidence>
<keyword evidence="5" id="KW-0677">Repeat</keyword>
<evidence type="ECO:0000256" key="7">
    <source>
        <dbReference type="ARBA" id="ARBA00022840"/>
    </source>
</evidence>
<comment type="subcellular location">
    <subcellularLocation>
        <location evidence="1">Cytoplasm</location>
        <location evidence="1">Cytoskeleton</location>
        <location evidence="1">Cilium axoneme</location>
    </subcellularLocation>
</comment>
<dbReference type="PANTHER" id="PTHR22878:SF63">
    <property type="entry name" value="DYNEIN AXONEMAL HEAVY CHAIN 10"/>
    <property type="match status" value="1"/>
</dbReference>
<evidence type="ECO:0000256" key="5">
    <source>
        <dbReference type="ARBA" id="ARBA00022737"/>
    </source>
</evidence>
<name>A0A813YYI7_ADIRI</name>
<evidence type="ECO:0000256" key="11">
    <source>
        <dbReference type="ARBA" id="ARBA00023175"/>
    </source>
</evidence>
<dbReference type="Gene3D" id="1.10.8.1220">
    <property type="match status" value="1"/>
</dbReference>
<dbReference type="Pfam" id="PF12777">
    <property type="entry name" value="MT"/>
    <property type="match status" value="1"/>
</dbReference>
<dbReference type="Gene3D" id="3.10.490.20">
    <property type="match status" value="1"/>
</dbReference>
<dbReference type="GO" id="GO:0005874">
    <property type="term" value="C:microtubule"/>
    <property type="evidence" value="ECO:0007669"/>
    <property type="project" value="UniProtKB-KW"/>
</dbReference>
<dbReference type="GO" id="GO:0005524">
    <property type="term" value="F:ATP binding"/>
    <property type="evidence" value="ECO:0007669"/>
    <property type="project" value="UniProtKB-KW"/>
</dbReference>
<dbReference type="FunFam" id="1.10.8.1220:FF:000001">
    <property type="entry name" value="Dynein axonemal heavy chain 5"/>
    <property type="match status" value="1"/>
</dbReference>
<dbReference type="FunFam" id="3.40.50.300:FF:000049">
    <property type="entry name" value="Dynein, axonemal, heavy chain 5"/>
    <property type="match status" value="1"/>
</dbReference>
<dbReference type="Gene3D" id="3.40.50.300">
    <property type="entry name" value="P-loop containing nucleotide triphosphate hydrolases"/>
    <property type="match status" value="2"/>
</dbReference>
<keyword evidence="3" id="KW-0963">Cytoplasm</keyword>
<evidence type="ECO:0000256" key="1">
    <source>
        <dbReference type="ARBA" id="ARBA00004430"/>
    </source>
</evidence>
<feature type="domain" description="Dynein heavy chain AAA lid" evidence="18">
    <location>
        <begin position="860"/>
        <end position="999"/>
    </location>
</feature>
<dbReference type="InterPro" id="IPR043160">
    <property type="entry name" value="Dynein_C_barrel"/>
</dbReference>
<dbReference type="InterPro" id="IPR035706">
    <property type="entry name" value="AAA_9"/>
</dbReference>
<dbReference type="Pfam" id="PF18199">
    <property type="entry name" value="Dynein_C"/>
    <property type="match status" value="1"/>
</dbReference>
<feature type="domain" description="Dynein heavy chain coiled coil stalk" evidence="16">
    <location>
        <begin position="77"/>
        <end position="225"/>
    </location>
</feature>
<evidence type="ECO:0000259" key="16">
    <source>
        <dbReference type="Pfam" id="PF12777"/>
    </source>
</evidence>
<feature type="coiled-coil region" evidence="14">
    <location>
        <begin position="110"/>
        <end position="151"/>
    </location>
</feature>
<evidence type="ECO:0000256" key="13">
    <source>
        <dbReference type="ARBA" id="ARBA00023273"/>
    </source>
</evidence>
<dbReference type="Gene3D" id="1.20.920.20">
    <property type="match status" value="1"/>
</dbReference>
<dbReference type="Gene3D" id="1.10.8.720">
    <property type="entry name" value="Region D6 of dynein motor"/>
    <property type="match status" value="1"/>
</dbReference>
<dbReference type="GO" id="GO:0007018">
    <property type="term" value="P:microtubule-based movement"/>
    <property type="evidence" value="ECO:0007669"/>
    <property type="project" value="InterPro"/>
</dbReference>
<dbReference type="Pfam" id="PF18198">
    <property type="entry name" value="AAA_lid_11"/>
    <property type="match status" value="1"/>
</dbReference>
<keyword evidence="9 14" id="KW-0175">Coiled coil</keyword>
<dbReference type="FunFam" id="1.20.1270.280:FF:000002">
    <property type="entry name" value="Dynein heavy chain 5, axonemal"/>
    <property type="match status" value="1"/>
</dbReference>
<evidence type="ECO:0000313" key="20">
    <source>
        <dbReference type="EMBL" id="CAF0882164.1"/>
    </source>
</evidence>
<dbReference type="Gene3D" id="6.10.140.1060">
    <property type="match status" value="1"/>
</dbReference>
<accession>A0A813YYI7</accession>
<dbReference type="InterPro" id="IPR024743">
    <property type="entry name" value="Dynein_HC_stalk"/>
</dbReference>
<keyword evidence="4" id="KW-0493">Microtubule</keyword>
<evidence type="ECO:0000259" key="19">
    <source>
        <dbReference type="Pfam" id="PF18199"/>
    </source>
</evidence>
<dbReference type="FunFam" id="1.10.8.720:FF:000004">
    <property type="entry name" value="Dynein heavy chain 5, axonemal"/>
    <property type="match status" value="1"/>
</dbReference>
<evidence type="ECO:0000256" key="12">
    <source>
        <dbReference type="ARBA" id="ARBA00023212"/>
    </source>
</evidence>
<evidence type="ECO:0000259" key="18">
    <source>
        <dbReference type="Pfam" id="PF18198"/>
    </source>
</evidence>
<dbReference type="InterPro" id="IPR041228">
    <property type="entry name" value="Dynein_C"/>
</dbReference>
<dbReference type="EMBL" id="CAJNOJ010000029">
    <property type="protein sequence ID" value="CAF0882164.1"/>
    <property type="molecule type" value="Genomic_DNA"/>
</dbReference>
<dbReference type="Pfam" id="PF03028">
    <property type="entry name" value="Dynein_heavy"/>
    <property type="match status" value="1"/>
</dbReference>
<keyword evidence="10" id="KW-0969">Cilium</keyword>
<dbReference type="GO" id="GO:0005930">
    <property type="term" value="C:axoneme"/>
    <property type="evidence" value="ECO:0007669"/>
    <property type="project" value="UniProtKB-SubCell"/>
</dbReference>
<gene>
    <name evidence="20" type="ORF">EDS130_LOCUS8847</name>
    <name evidence="21" type="ORF">XAT740_LOCUS7500</name>
</gene>
<keyword evidence="6" id="KW-0547">Nucleotide-binding</keyword>
<dbReference type="InterPro" id="IPR004273">
    <property type="entry name" value="Dynein_heavy_D6_P-loop"/>
</dbReference>
<evidence type="ECO:0000259" key="15">
    <source>
        <dbReference type="Pfam" id="PF03028"/>
    </source>
</evidence>
<dbReference type="GO" id="GO:0045505">
    <property type="term" value="F:dynein intermediate chain binding"/>
    <property type="evidence" value="ECO:0007669"/>
    <property type="project" value="InterPro"/>
</dbReference>
<dbReference type="InterPro" id="IPR027417">
    <property type="entry name" value="P-loop_NTPase"/>
</dbReference>
<dbReference type="GO" id="GO:0031514">
    <property type="term" value="C:motile cilium"/>
    <property type="evidence" value="ECO:0007669"/>
    <property type="project" value="UniProtKB-ARBA"/>
</dbReference>
<dbReference type="Proteomes" id="UP000663828">
    <property type="component" value="Unassembled WGS sequence"/>
</dbReference>
<evidence type="ECO:0000313" key="22">
    <source>
        <dbReference type="Proteomes" id="UP000663828"/>
    </source>
</evidence>
<dbReference type="OrthoDB" id="447173at2759"/>
<dbReference type="FunFam" id="3.10.490.20:FF:000010">
    <property type="entry name" value="Dynein heavy chain, putative"/>
    <property type="match status" value="1"/>
</dbReference>
<dbReference type="GO" id="GO:0008569">
    <property type="term" value="F:minus-end-directed microtubule motor activity"/>
    <property type="evidence" value="ECO:0007669"/>
    <property type="project" value="InterPro"/>
</dbReference>
<keyword evidence="11" id="KW-0505">Motor protein</keyword>
<dbReference type="InterPro" id="IPR041658">
    <property type="entry name" value="AAA_lid_11"/>
</dbReference>
<dbReference type="InterPro" id="IPR042219">
    <property type="entry name" value="AAA_lid_11_sf"/>
</dbReference>
<dbReference type="Pfam" id="PF12781">
    <property type="entry name" value="AAA_9"/>
    <property type="match status" value="1"/>
</dbReference>
<keyword evidence="8" id="KW-0243">Dynein</keyword>
<dbReference type="GO" id="GO:0051959">
    <property type="term" value="F:dynein light intermediate chain binding"/>
    <property type="evidence" value="ECO:0007669"/>
    <property type="project" value="InterPro"/>
</dbReference>
<evidence type="ECO:0000256" key="2">
    <source>
        <dbReference type="ARBA" id="ARBA00008887"/>
    </source>
</evidence>
<reference evidence="21" key="1">
    <citation type="submission" date="2021-02" db="EMBL/GenBank/DDBJ databases">
        <authorList>
            <person name="Nowell W R."/>
        </authorList>
    </citation>
    <scope>NUCLEOTIDE SEQUENCE</scope>
</reference>
<evidence type="ECO:0000256" key="9">
    <source>
        <dbReference type="ARBA" id="ARBA00023054"/>
    </source>
</evidence>
<evidence type="ECO:0000313" key="21">
    <source>
        <dbReference type="EMBL" id="CAF0890837.1"/>
    </source>
</evidence>
<evidence type="ECO:0000256" key="8">
    <source>
        <dbReference type="ARBA" id="ARBA00023017"/>
    </source>
</evidence>
<evidence type="ECO:0000256" key="3">
    <source>
        <dbReference type="ARBA" id="ARBA00022490"/>
    </source>
</evidence>
<dbReference type="Proteomes" id="UP000663852">
    <property type="component" value="Unassembled WGS sequence"/>
</dbReference>
<comment type="caution">
    <text evidence="21">The sequence shown here is derived from an EMBL/GenBank/DDBJ whole genome shotgun (WGS) entry which is preliminary data.</text>
</comment>
<dbReference type="PANTHER" id="PTHR22878">
    <property type="entry name" value="DYNEIN HEAVY CHAIN 6, AXONEMAL-LIKE-RELATED"/>
    <property type="match status" value="1"/>
</dbReference>
<dbReference type="GO" id="GO:0030286">
    <property type="term" value="C:dynein complex"/>
    <property type="evidence" value="ECO:0007669"/>
    <property type="project" value="UniProtKB-KW"/>
</dbReference>
<sequence length="1335" mass="155195">MIVLDMALILMKRRLDPIRIDHNLDEPFYASSKAEILRLLNYTGLLTTLLTIRELNDEIIELLAPYSEIKDLSEKARKAYKDLATLKTWTDKIQSYHAINKEVIPIKDKVQKAENSLRKASKKLARAERELERTETDLAKCQQDFDAAMEKKKTYQMDYDALLKRRDDANTLISGLTGEKARWNEQNKAFEQSIEKLIGNAILATAFLSYCGPFNQEFRQRMINEWQKEIQQRLIPFSETYNIIEQLNDEATIGEWNLQGLPNDDLSIQNGIIATSNYRYPLLIDPQLQGKSWIKNMERENDLLTTTLNSRLFRQQLEDCISLGRPLLIEDVEEELDPILDHILERNYVKLGLTPRVKVGDREVDVNHVFRLYVATKLANPNYSPEICARVSIIDFTVTQRGLEDQLLSLVIANERTELERERVTLARETTKNKRMLKELEDNLLLKLTSIEGSVLDDPSVVEVLNANKRIAIDVKEKVSIAEETKLKIGAAREEYRPVAVRGSIIYFLMSEVALVNRMYQISLQQFLGLFHESMIKSTKIAATQKRIQNINDYLTYRTWFYTTRGLYEEDRLMFTLLMTLRIDLRRGKIRYDEFEVLIKGGASLDLNTCPTKPFRWLNDVSWLNLLELSRIKEFHDVIDRLQKNERAFKDWFEKESTDLSALPETYDNLNVFHRFLFARCISPDRTISEACNYIQESLGQKYIEIPVLSLELIGEERDCKTSLLGLLSSGADPTSNIQVLAKKKNVDLFVVSMGQGQEILARRYLQHAIASGGWLLLQNAHLGLDYLEEFYETVNGTEIVDPSFRVWLTTETHPHFPIQILQSSIKFTNEPPQGVRAGLKRTYRLITQDKLEYIETIHWRPMLYATSFLHSIVQERRKFGPLGWNIPYEFNQADWEASVQYIQNHLDDINPKIGISWKAIRYMISEIQYGGRITDDRDRRQMITYAKKWFSDSLFLTNFKFYDNYLIPNVKRLEDYLDHIDKLPLVDSPQIFGLHSNANITYSTNRAKSMLEKIVSIQPKEANTNTTGGETRDKIVHNIASDMLSKLPANFVQHEVREKLRAMGILNPMIIFLRQEIHRIDRVLRTVRNSLNDLQLAIDGIIILNDSLRHILDSIYDGRVPNDWIRSSWESSTLGFWFSELLDRYTQYNNWLNYGRPKCFWMTGFFNPNGFLTAMRQEVTRMHKGWSLDTVIIDNTVLRLHKDDIHEAPTEGVYVYGLYLEGAGWDRKNIRLHESQNKVVYVQIPVVHIFAVNPSIATGQKNVVINNKKVRLNQISFRGKRNDQISLAPYVYMCPVYKKPMRTDLNFITMLKLASNDIPEHWILRGVALLCDIK</sequence>
<dbReference type="FunFam" id="3.40.50.300:FF:000320">
    <property type="entry name" value="Dynein, axonemal, heavy chain 5"/>
    <property type="match status" value="1"/>
</dbReference>
<keyword evidence="7" id="KW-0067">ATP-binding</keyword>
<organism evidence="21 22">
    <name type="scientific">Adineta ricciae</name>
    <name type="common">Rotifer</name>
    <dbReference type="NCBI Taxonomy" id="249248"/>
    <lineage>
        <taxon>Eukaryota</taxon>
        <taxon>Metazoa</taxon>
        <taxon>Spiralia</taxon>
        <taxon>Gnathifera</taxon>
        <taxon>Rotifera</taxon>
        <taxon>Eurotatoria</taxon>
        <taxon>Bdelloidea</taxon>
        <taxon>Adinetida</taxon>
        <taxon>Adinetidae</taxon>
        <taxon>Adineta</taxon>
    </lineage>
</organism>
<evidence type="ECO:0000256" key="14">
    <source>
        <dbReference type="SAM" id="Coils"/>
    </source>
</evidence>
<comment type="similarity">
    <text evidence="2">Belongs to the dynein heavy chain family.</text>
</comment>
<dbReference type="EMBL" id="CAJNOR010000360">
    <property type="protein sequence ID" value="CAF0890837.1"/>
    <property type="molecule type" value="Genomic_DNA"/>
</dbReference>
<keyword evidence="22" id="KW-1185">Reference proteome</keyword>
<keyword evidence="13" id="KW-0966">Cell projection</keyword>
<evidence type="ECO:0000256" key="4">
    <source>
        <dbReference type="ARBA" id="ARBA00022701"/>
    </source>
</evidence>
<keyword evidence="12" id="KW-0206">Cytoskeleton</keyword>
<evidence type="ECO:0000259" key="17">
    <source>
        <dbReference type="Pfam" id="PF12781"/>
    </source>
</evidence>
<dbReference type="Gene3D" id="1.20.920.60">
    <property type="match status" value="1"/>
</dbReference>
<protein>
    <submittedName>
        <fullName evidence="21">Uncharacterized protein</fullName>
    </submittedName>
</protein>
<dbReference type="Gene3D" id="1.20.1270.280">
    <property type="match status" value="1"/>
</dbReference>
<feature type="domain" description="Dynein heavy chain C-terminal" evidence="19">
    <location>
        <begin position="1005"/>
        <end position="1332"/>
    </location>
</feature>
<proteinExistence type="inferred from homology"/>